<proteinExistence type="predicted"/>
<accession>A0A147KB18</accession>
<dbReference type="Pfam" id="PF17326">
    <property type="entry name" value="DUF5365"/>
    <property type="match status" value="1"/>
</dbReference>
<dbReference type="Proteomes" id="UP000074108">
    <property type="component" value="Unassembled WGS sequence"/>
</dbReference>
<comment type="caution">
    <text evidence="1">The sequence shown here is derived from an EMBL/GenBank/DDBJ whole genome shotgun (WGS) entry which is preliminary data.</text>
</comment>
<name>A0A147KB18_9BACI</name>
<dbReference type="EMBL" id="LDYG01000018">
    <property type="protein sequence ID" value="KUP08069.1"/>
    <property type="molecule type" value="Genomic_DNA"/>
</dbReference>
<dbReference type="InterPro" id="IPR020355">
    <property type="entry name" value="Uncharacterised_YhcU"/>
</dbReference>
<evidence type="ECO:0000313" key="2">
    <source>
        <dbReference type="Proteomes" id="UP000074108"/>
    </source>
</evidence>
<sequence>MKVLIASTEEQEAEILDLLDYMYEEIFPQFFSDVEIEKFRGEHFLHMSREELSYYGTRKEYFMILSSLQTIISIIESKQKEKQYEYYRNLFLQNVGILEENGITCPFELDHFLIKNTDISRFGKAANVYLA</sequence>
<evidence type="ECO:0000313" key="1">
    <source>
        <dbReference type="EMBL" id="KUP08069.1"/>
    </source>
</evidence>
<dbReference type="PATRIC" id="fig|1150625.3.peg.728"/>
<keyword evidence="2" id="KW-1185">Reference proteome</keyword>
<reference evidence="1 2" key="1">
    <citation type="journal article" date="2016" name="Front. Microbiol.">
        <title>Microevolution Analysis of Bacillus coahuilensis Unveils Differences in Phosphorus Acquisition Strategies and Their Regulation.</title>
        <authorList>
            <person name="Gomez-Lunar Z."/>
            <person name="Hernandez-Gonzalez I."/>
            <person name="Rodriguez-Torres M.D."/>
            <person name="Souza V."/>
            <person name="Olmedo-Alvarez G."/>
        </authorList>
    </citation>
    <scope>NUCLEOTIDE SEQUENCE [LARGE SCALE GENOMIC DNA]</scope>
    <source>
        <strain evidence="2">p1.1.43</strain>
    </source>
</reference>
<dbReference type="RefSeq" id="WP_010175912.1">
    <property type="nucleotide sequence ID" value="NZ_LDYG01000018.1"/>
</dbReference>
<evidence type="ECO:0008006" key="3">
    <source>
        <dbReference type="Google" id="ProtNLM"/>
    </source>
</evidence>
<organism evidence="1 2">
    <name type="scientific">Bacillus coahuilensis p1.1.43</name>
    <dbReference type="NCBI Taxonomy" id="1150625"/>
    <lineage>
        <taxon>Bacteria</taxon>
        <taxon>Bacillati</taxon>
        <taxon>Bacillota</taxon>
        <taxon>Bacilli</taxon>
        <taxon>Bacillales</taxon>
        <taxon>Bacillaceae</taxon>
        <taxon>Bacillus</taxon>
    </lineage>
</organism>
<gene>
    <name evidence="1" type="ORF">Q75_03475</name>
</gene>
<protein>
    <recommendedName>
        <fullName evidence="3">YhcU family protein</fullName>
    </recommendedName>
</protein>
<dbReference type="AlphaFoldDB" id="A0A147KB18"/>
<dbReference type="OrthoDB" id="2966549at2"/>